<protein>
    <submittedName>
        <fullName evidence="6">ABC transporter, ATP-binding protein</fullName>
    </submittedName>
</protein>
<comment type="similarity">
    <text evidence="4">Belongs to the ABC transporter superfamily. Macrolide exporter (TC 3.A.1.122) family.</text>
</comment>
<dbReference type="FunFam" id="3.40.50.300:FF:000032">
    <property type="entry name" value="Export ABC transporter ATP-binding protein"/>
    <property type="match status" value="1"/>
</dbReference>
<feature type="domain" description="ABC transporter" evidence="5">
    <location>
        <begin position="11"/>
        <end position="246"/>
    </location>
</feature>
<keyword evidence="7" id="KW-1185">Reference proteome</keyword>
<dbReference type="SUPFAM" id="SSF52540">
    <property type="entry name" value="P-loop containing nucleoside triphosphate hydrolases"/>
    <property type="match status" value="1"/>
</dbReference>
<dbReference type="PANTHER" id="PTHR24220">
    <property type="entry name" value="IMPORT ATP-BINDING PROTEIN"/>
    <property type="match status" value="1"/>
</dbReference>
<dbReference type="STRING" id="1297742.A176_004611"/>
<evidence type="ECO:0000256" key="4">
    <source>
        <dbReference type="ARBA" id="ARBA00038388"/>
    </source>
</evidence>
<proteinExistence type="inferred from homology"/>
<organism evidence="6 7">
    <name type="scientific">Pseudomyxococcus hansupus</name>
    <dbReference type="NCBI Taxonomy" id="1297742"/>
    <lineage>
        <taxon>Bacteria</taxon>
        <taxon>Pseudomonadati</taxon>
        <taxon>Myxococcota</taxon>
        <taxon>Myxococcia</taxon>
        <taxon>Myxococcales</taxon>
        <taxon>Cystobacterineae</taxon>
        <taxon>Myxococcaceae</taxon>
        <taxon>Pseudomyxococcus</taxon>
    </lineage>
</organism>
<dbReference type="PROSITE" id="PS50893">
    <property type="entry name" value="ABC_TRANSPORTER_2"/>
    <property type="match status" value="1"/>
</dbReference>
<reference evidence="6 7" key="1">
    <citation type="journal article" date="2016" name="PLoS ONE">
        <title>Complete Genome Sequence and Comparative Genomics of a Novel Myxobacterium Myxococcus hansupus.</title>
        <authorList>
            <person name="Sharma G."/>
            <person name="Narwani T."/>
            <person name="Subramanian S."/>
        </authorList>
    </citation>
    <scope>NUCLEOTIDE SEQUENCE [LARGE SCALE GENOMIC DNA]</scope>
    <source>
        <strain evidence="7">mixupus</strain>
    </source>
</reference>
<keyword evidence="2" id="KW-0547">Nucleotide-binding</keyword>
<dbReference type="OrthoDB" id="9809450at2"/>
<gene>
    <name evidence="6" type="ORF">A176_004611</name>
</gene>
<dbReference type="InterPro" id="IPR017911">
    <property type="entry name" value="MacB-like_ATP-bd"/>
</dbReference>
<keyword evidence="1" id="KW-0813">Transport</keyword>
<dbReference type="GO" id="GO:0005524">
    <property type="term" value="F:ATP binding"/>
    <property type="evidence" value="ECO:0007669"/>
    <property type="project" value="UniProtKB-KW"/>
</dbReference>
<dbReference type="PATRIC" id="fig|1297742.4.peg.4656"/>
<dbReference type="EMBL" id="CP012109">
    <property type="protein sequence ID" value="AKQ67699.1"/>
    <property type="molecule type" value="Genomic_DNA"/>
</dbReference>
<evidence type="ECO:0000256" key="3">
    <source>
        <dbReference type="ARBA" id="ARBA00022840"/>
    </source>
</evidence>
<accession>A0A0H4WY11</accession>
<dbReference type="GO" id="GO:0005886">
    <property type="term" value="C:plasma membrane"/>
    <property type="evidence" value="ECO:0007669"/>
    <property type="project" value="TreeGrafter"/>
</dbReference>
<dbReference type="eggNOG" id="COG1136">
    <property type="taxonomic scope" value="Bacteria"/>
</dbReference>
<dbReference type="InterPro" id="IPR015854">
    <property type="entry name" value="ABC_transpr_LolD-like"/>
</dbReference>
<evidence type="ECO:0000313" key="6">
    <source>
        <dbReference type="EMBL" id="AKQ67699.1"/>
    </source>
</evidence>
<dbReference type="RefSeq" id="WP_002637080.1">
    <property type="nucleotide sequence ID" value="NZ_CP012109.1"/>
</dbReference>
<evidence type="ECO:0000256" key="1">
    <source>
        <dbReference type="ARBA" id="ARBA00022448"/>
    </source>
</evidence>
<dbReference type="InterPro" id="IPR003439">
    <property type="entry name" value="ABC_transporter-like_ATP-bd"/>
</dbReference>
<evidence type="ECO:0000256" key="2">
    <source>
        <dbReference type="ARBA" id="ARBA00022741"/>
    </source>
</evidence>
<dbReference type="Proteomes" id="UP000009026">
    <property type="component" value="Chromosome"/>
</dbReference>
<dbReference type="KEGG" id="mym:A176_004611"/>
<dbReference type="GO" id="GO:0016887">
    <property type="term" value="F:ATP hydrolysis activity"/>
    <property type="evidence" value="ECO:0007669"/>
    <property type="project" value="InterPro"/>
</dbReference>
<dbReference type="CDD" id="cd03255">
    <property type="entry name" value="ABC_MJ0796_LolCDE_FtsE"/>
    <property type="match status" value="1"/>
</dbReference>
<evidence type="ECO:0000259" key="5">
    <source>
        <dbReference type="PROSITE" id="PS50893"/>
    </source>
</evidence>
<dbReference type="SMART" id="SM00382">
    <property type="entry name" value="AAA"/>
    <property type="match status" value="1"/>
</dbReference>
<dbReference type="Pfam" id="PF00005">
    <property type="entry name" value="ABC_tran"/>
    <property type="match status" value="1"/>
</dbReference>
<dbReference type="Gene3D" id="3.40.50.300">
    <property type="entry name" value="P-loop containing nucleotide triphosphate hydrolases"/>
    <property type="match status" value="1"/>
</dbReference>
<dbReference type="PROSITE" id="PS00211">
    <property type="entry name" value="ABC_TRANSPORTER_1"/>
    <property type="match status" value="1"/>
</dbReference>
<evidence type="ECO:0000313" key="7">
    <source>
        <dbReference type="Proteomes" id="UP000009026"/>
    </source>
</evidence>
<sequence length="247" mass="26766">MNPTTPQSPIVSIANVTKDYTLGKVVVPALRGVDLEVHAGEFISIAGPSGSGKTTLLNLIGCVDTATGGVVRVAGQDTKQLTERQLTNLRLHTIGFIFQSFNLVQVLSVFQNVEFPLLLQRKLDKAQRRERVMQLLEQVGLASHAKHRPNELSGGQRQRVAVARALVTRPQLVLADEPTANLDSVTGQNIIDLMKELNQKEGTTFIFSTHDAKVMSHANAVVRLADGKFLDRISAAEASRAMASGSH</sequence>
<dbReference type="InterPro" id="IPR017871">
    <property type="entry name" value="ABC_transporter-like_CS"/>
</dbReference>
<dbReference type="AlphaFoldDB" id="A0A0H4WY11"/>
<name>A0A0H4WY11_9BACT</name>
<keyword evidence="3 6" id="KW-0067">ATP-binding</keyword>
<dbReference type="GO" id="GO:0022857">
    <property type="term" value="F:transmembrane transporter activity"/>
    <property type="evidence" value="ECO:0007669"/>
    <property type="project" value="UniProtKB-ARBA"/>
</dbReference>
<dbReference type="InterPro" id="IPR003593">
    <property type="entry name" value="AAA+_ATPase"/>
</dbReference>
<dbReference type="InterPro" id="IPR027417">
    <property type="entry name" value="P-loop_NTPase"/>
</dbReference>
<dbReference type="GO" id="GO:0098796">
    <property type="term" value="C:membrane protein complex"/>
    <property type="evidence" value="ECO:0007669"/>
    <property type="project" value="UniProtKB-ARBA"/>
</dbReference>